<accession>A0A6I6JBM5</accession>
<dbReference type="Pfam" id="PF13472">
    <property type="entry name" value="Lipase_GDSL_2"/>
    <property type="match status" value="1"/>
</dbReference>
<dbReference type="InterPro" id="IPR036514">
    <property type="entry name" value="SGNH_hydro_sf"/>
</dbReference>
<dbReference type="Proteomes" id="UP000428328">
    <property type="component" value="Chromosome"/>
</dbReference>
<proteinExistence type="predicted"/>
<reference evidence="2 3" key="1">
    <citation type="submission" date="2019-11" db="EMBL/GenBank/DDBJ databases">
        <authorList>
            <person name="Zheng R.K."/>
            <person name="Sun C.M."/>
        </authorList>
    </citation>
    <scope>NUCLEOTIDE SEQUENCE [LARGE SCALE GENOMIC DNA]</scope>
    <source>
        <strain evidence="2 3">SRB007</strain>
    </source>
</reference>
<organism evidence="2 3">
    <name type="scientific">Pseudodesulfovibrio cashew</name>
    <dbReference type="NCBI Taxonomy" id="2678688"/>
    <lineage>
        <taxon>Bacteria</taxon>
        <taxon>Pseudomonadati</taxon>
        <taxon>Thermodesulfobacteriota</taxon>
        <taxon>Desulfovibrionia</taxon>
        <taxon>Desulfovibrionales</taxon>
        <taxon>Desulfovibrionaceae</taxon>
    </lineage>
</organism>
<sequence>MIICYFGDSLTLGYGDPSGLGWPGRVSGKLASLGVDVTSYNLGVRQDATTRMAKRWKAEAEPRRMPSREYKLVFSFGVADQSNKVAPADSLAAAEAMLTEAMDMGEVLLVGPPPVSNPETTRRIGTLSEQFAGLCERLGLPYVPVIDAMLAHPVYGKALEDGDGAHPSALGYAVLAECILESEPARDFFGLE</sequence>
<evidence type="ECO:0000259" key="1">
    <source>
        <dbReference type="Pfam" id="PF13472"/>
    </source>
</evidence>
<dbReference type="InterPro" id="IPR051532">
    <property type="entry name" value="Ester_Hydrolysis_Enzymes"/>
</dbReference>
<feature type="domain" description="SGNH hydrolase-type esterase" evidence="1">
    <location>
        <begin position="6"/>
        <end position="174"/>
    </location>
</feature>
<keyword evidence="3" id="KW-1185">Reference proteome</keyword>
<evidence type="ECO:0000313" key="2">
    <source>
        <dbReference type="EMBL" id="QGY40176.1"/>
    </source>
</evidence>
<dbReference type="GO" id="GO:0004622">
    <property type="term" value="F:phosphatidylcholine lysophospholipase activity"/>
    <property type="evidence" value="ECO:0007669"/>
    <property type="project" value="TreeGrafter"/>
</dbReference>
<dbReference type="SUPFAM" id="SSF52266">
    <property type="entry name" value="SGNH hydrolase"/>
    <property type="match status" value="1"/>
</dbReference>
<dbReference type="PANTHER" id="PTHR30383:SF5">
    <property type="entry name" value="SGNH HYDROLASE-TYPE ESTERASE DOMAIN-CONTAINING PROTEIN"/>
    <property type="match status" value="1"/>
</dbReference>
<dbReference type="InterPro" id="IPR013830">
    <property type="entry name" value="SGNH_hydro"/>
</dbReference>
<dbReference type="EMBL" id="CP046400">
    <property type="protein sequence ID" value="QGY40176.1"/>
    <property type="molecule type" value="Genomic_DNA"/>
</dbReference>
<gene>
    <name evidence="2" type="ORF">GM415_08555</name>
</gene>
<dbReference type="KEGG" id="psel:GM415_08555"/>
<dbReference type="PANTHER" id="PTHR30383">
    <property type="entry name" value="THIOESTERASE 1/PROTEASE 1/LYSOPHOSPHOLIPASE L1"/>
    <property type="match status" value="1"/>
</dbReference>
<protein>
    <submittedName>
        <fullName evidence="2">G-D-S-L family lipolytic protein</fullName>
    </submittedName>
</protein>
<name>A0A6I6JBM5_9BACT</name>
<evidence type="ECO:0000313" key="3">
    <source>
        <dbReference type="Proteomes" id="UP000428328"/>
    </source>
</evidence>
<dbReference type="Gene3D" id="3.40.50.1110">
    <property type="entry name" value="SGNH hydrolase"/>
    <property type="match status" value="1"/>
</dbReference>
<dbReference type="AlphaFoldDB" id="A0A6I6JBM5"/>
<dbReference type="RefSeq" id="WP_158947399.1">
    <property type="nucleotide sequence ID" value="NZ_CP046400.1"/>
</dbReference>